<keyword evidence="10 12" id="KW-0413">Isomerase</keyword>
<keyword evidence="7 12" id="KW-0963">Cytoplasm</keyword>
<dbReference type="NCBIfam" id="TIGR00007">
    <property type="entry name" value="1-(5-phosphoribosyl)-5-[(5-phosphoribosylamino)methylideneamino]imidazole-4-carboxamide isomerase"/>
    <property type="match status" value="1"/>
</dbReference>
<accession>D7CL14</accession>
<comment type="similarity">
    <text evidence="4 12 13">Belongs to the HisA/HisF family.</text>
</comment>
<evidence type="ECO:0000256" key="2">
    <source>
        <dbReference type="ARBA" id="ARBA00004496"/>
    </source>
</evidence>
<dbReference type="InterPro" id="IPR044524">
    <property type="entry name" value="Isoase_HisA-like"/>
</dbReference>
<dbReference type="InterPro" id="IPR006063">
    <property type="entry name" value="HisA_bact_arch"/>
</dbReference>
<dbReference type="EMBL" id="CP002048">
    <property type="protein sequence ID" value="ADI01399.1"/>
    <property type="molecule type" value="Genomic_DNA"/>
</dbReference>
<dbReference type="UniPathway" id="UPA00031">
    <property type="reaction ID" value="UER00009"/>
</dbReference>
<dbReference type="InterPro" id="IPR011060">
    <property type="entry name" value="RibuloseP-bd_barrel"/>
</dbReference>
<dbReference type="PANTHER" id="PTHR43090:SF2">
    <property type="entry name" value="1-(5-PHOSPHORIBOSYL)-5-[(5-PHOSPHORIBOSYLAMINO)METHYLIDENEAMINO] IMIDAZOLE-4-CARBOXAMIDE ISOMERASE"/>
    <property type="match status" value="1"/>
</dbReference>
<dbReference type="InterPro" id="IPR023016">
    <property type="entry name" value="HisA/PriA"/>
</dbReference>
<dbReference type="GO" id="GO:0000162">
    <property type="term" value="P:L-tryptophan biosynthetic process"/>
    <property type="evidence" value="ECO:0007669"/>
    <property type="project" value="TreeGrafter"/>
</dbReference>
<gene>
    <name evidence="12" type="primary">hisA</name>
    <name evidence="15" type="ordered locus">Slip_0615</name>
</gene>
<evidence type="ECO:0000256" key="12">
    <source>
        <dbReference type="HAMAP-Rule" id="MF_01014"/>
    </source>
</evidence>
<dbReference type="KEGG" id="slp:Slip_0615"/>
<evidence type="ECO:0000313" key="15">
    <source>
        <dbReference type="EMBL" id="ADI01399.1"/>
    </source>
</evidence>
<dbReference type="HAMAP" id="MF_01014">
    <property type="entry name" value="HisA"/>
    <property type="match status" value="1"/>
</dbReference>
<reference evidence="15 16" key="2">
    <citation type="journal article" date="2010" name="Stand. Genomic Sci.">
        <title>Complete genome sequence of Syntrophothermus lipocalidus type strain (TGB-C1).</title>
        <authorList>
            <person name="Djao O.D."/>
            <person name="Zhang X."/>
            <person name="Lucas S."/>
            <person name="Lapidus A."/>
            <person name="Del Rio T.G."/>
            <person name="Nolan M."/>
            <person name="Tice H."/>
            <person name="Cheng J.F."/>
            <person name="Han C."/>
            <person name="Tapia R."/>
            <person name="Goodwin L."/>
            <person name="Pitluck S."/>
            <person name="Liolios K."/>
            <person name="Ivanova N."/>
            <person name="Mavromatis K."/>
            <person name="Mikhailova N."/>
            <person name="Ovchinnikova G."/>
            <person name="Pati A."/>
            <person name="Brambilla E."/>
            <person name="Chen A."/>
            <person name="Palaniappan K."/>
            <person name="Land M."/>
            <person name="Hauser L."/>
            <person name="Chang Y.J."/>
            <person name="Jeffries C.D."/>
            <person name="Rohde M."/>
            <person name="Sikorski J."/>
            <person name="Spring S."/>
            <person name="Goker M."/>
            <person name="Detter J.C."/>
            <person name="Woyke T."/>
            <person name="Bristow J."/>
            <person name="Eisen J.A."/>
            <person name="Markowitz V."/>
            <person name="Hugenholtz P."/>
            <person name="Kyrpides N.C."/>
            <person name="Klenk H.P."/>
        </authorList>
    </citation>
    <scope>NUCLEOTIDE SEQUENCE [LARGE SCALE GENOMIC DNA]</scope>
    <source>
        <strain evidence="16">DSM 12680 / TGB-C1</strain>
    </source>
</reference>
<evidence type="ECO:0000256" key="3">
    <source>
        <dbReference type="ARBA" id="ARBA00005133"/>
    </source>
</evidence>
<evidence type="ECO:0000313" key="16">
    <source>
        <dbReference type="Proteomes" id="UP000000378"/>
    </source>
</evidence>
<dbReference type="STRING" id="643648.Slip_0615"/>
<feature type="active site" description="Proton donor" evidence="12">
    <location>
        <position position="130"/>
    </location>
</feature>
<comment type="catalytic activity">
    <reaction evidence="1 12 14">
        <text>1-(5-phospho-beta-D-ribosyl)-5-[(5-phospho-beta-D-ribosylamino)methylideneamino]imidazole-4-carboxamide = 5-[(5-phospho-1-deoxy-D-ribulos-1-ylimino)methylamino]-1-(5-phospho-beta-D-ribosyl)imidazole-4-carboxamide</text>
        <dbReference type="Rhea" id="RHEA:15469"/>
        <dbReference type="ChEBI" id="CHEBI:58435"/>
        <dbReference type="ChEBI" id="CHEBI:58525"/>
        <dbReference type="EC" id="5.3.1.16"/>
    </reaction>
</comment>
<dbReference type="PANTHER" id="PTHR43090">
    <property type="entry name" value="1-(5-PHOSPHORIBOSYL)-5-[(5-PHOSPHORIBOSYLAMINO)METHYLIDENEAMINO] IMIDAZOLE-4-CARBOXAMIDE ISOMERASE"/>
    <property type="match status" value="1"/>
</dbReference>
<organism evidence="15 16">
    <name type="scientific">Syntrophothermus lipocalidus (strain DSM 12680 / TGB-C1)</name>
    <dbReference type="NCBI Taxonomy" id="643648"/>
    <lineage>
        <taxon>Bacteria</taxon>
        <taxon>Bacillati</taxon>
        <taxon>Bacillota</taxon>
        <taxon>Clostridia</taxon>
        <taxon>Eubacteriales</taxon>
        <taxon>Syntrophomonadaceae</taxon>
        <taxon>Syntrophothermus</taxon>
    </lineage>
</organism>
<dbReference type="HOGENOM" id="CLU_048577_1_1_9"/>
<proteinExistence type="inferred from homology"/>
<evidence type="ECO:0000256" key="10">
    <source>
        <dbReference type="ARBA" id="ARBA00023235"/>
    </source>
</evidence>
<evidence type="ECO:0000256" key="11">
    <source>
        <dbReference type="ARBA" id="ARBA00030547"/>
    </source>
</evidence>
<dbReference type="NCBIfam" id="NF010112">
    <property type="entry name" value="PRK13585.1"/>
    <property type="match status" value="1"/>
</dbReference>
<dbReference type="AlphaFoldDB" id="D7CL14"/>
<name>D7CL14_SYNLT</name>
<dbReference type="GO" id="GO:0000105">
    <property type="term" value="P:L-histidine biosynthetic process"/>
    <property type="evidence" value="ECO:0007669"/>
    <property type="project" value="UniProtKB-UniRule"/>
</dbReference>
<reference evidence="16" key="1">
    <citation type="journal article" date="2010" name="Stand. Genomic Sci.">
        <title>Complete genome sequence of Syntrophothermus lipocalidus type strain (TGB-C1T).</title>
        <authorList>
            <consortium name="US DOE Joint Genome Institute (JGI-PGF)"/>
            <person name="Djao O."/>
            <person name="Zhang X."/>
            <person name="Lucas S."/>
            <person name="Lapidus A."/>
            <person name="Glavina Del Rio T."/>
            <person name="Nolan M."/>
            <person name="Tice H."/>
            <person name="Cheng J."/>
            <person name="Han C."/>
            <person name="Tapia R."/>
            <person name="Goodwin L."/>
            <person name="Pitluck S."/>
            <person name="Liolios K."/>
            <person name="Ivanova N."/>
            <person name="Mavromatis K."/>
            <person name="Mikhailova N."/>
            <person name="Ovchinnikova G."/>
            <person name="Pati A."/>
            <person name="Brambilla E."/>
            <person name="Chen A."/>
            <person name="Palaniappan K."/>
            <person name="Land M."/>
            <person name="Hauser L."/>
            <person name="Chang Y."/>
            <person name="Jeffries C."/>
            <person name="Rohde M."/>
            <person name="Sikorski J."/>
            <person name="Spring S."/>
            <person name="Goker M."/>
            <person name="Detter J."/>
            <person name="Woyke T."/>
            <person name="Bristow J."/>
            <person name="Eisen J."/>
            <person name="Markowitz V."/>
            <person name="Hugenholtz P."/>
            <person name="Kyrpides N."/>
            <person name="Klenk H."/>
        </authorList>
    </citation>
    <scope>NUCLEOTIDE SEQUENCE [LARGE SCALE GENOMIC DNA]</scope>
    <source>
        <strain evidence="16">DSM 12680 / TGB-C1</strain>
    </source>
</reference>
<protein>
    <recommendedName>
        <fullName evidence="6 12">1-(5-phosphoribosyl)-5-[(5-phosphoribosylamino)methylideneamino] imidazole-4-carboxamide isomerase</fullName>
        <ecNumber evidence="5 12">5.3.1.16</ecNumber>
    </recommendedName>
    <alternativeName>
        <fullName evidence="11 12">Phosphoribosylformimino-5-aminoimidazole carboxamide ribotide isomerase</fullName>
    </alternativeName>
</protein>
<dbReference type="InterPro" id="IPR013785">
    <property type="entry name" value="Aldolase_TIM"/>
</dbReference>
<dbReference type="GO" id="GO:0003949">
    <property type="term" value="F:1-(5-phosphoribosyl)-5-[(5-phosphoribosylamino)methylideneamino]imidazole-4-carboxamide isomerase activity"/>
    <property type="evidence" value="ECO:0007669"/>
    <property type="project" value="UniProtKB-UniRule"/>
</dbReference>
<evidence type="ECO:0000256" key="13">
    <source>
        <dbReference type="RuleBase" id="RU003657"/>
    </source>
</evidence>
<dbReference type="Proteomes" id="UP000000378">
    <property type="component" value="Chromosome"/>
</dbReference>
<dbReference type="CDD" id="cd04732">
    <property type="entry name" value="HisA"/>
    <property type="match status" value="1"/>
</dbReference>
<comment type="subcellular location">
    <subcellularLocation>
        <location evidence="2 12 14">Cytoplasm</location>
    </subcellularLocation>
</comment>
<feature type="active site" description="Proton acceptor" evidence="12">
    <location>
        <position position="8"/>
    </location>
</feature>
<keyword evidence="9 12" id="KW-0368">Histidine biosynthesis</keyword>
<dbReference type="FunFam" id="3.20.20.70:FF:000009">
    <property type="entry name" value="1-(5-phosphoribosyl)-5-[(5-phosphoribosylamino)methylideneamino] imidazole-4-carboxamide isomerase"/>
    <property type="match status" value="1"/>
</dbReference>
<evidence type="ECO:0000256" key="5">
    <source>
        <dbReference type="ARBA" id="ARBA00012550"/>
    </source>
</evidence>
<dbReference type="eggNOG" id="COG0106">
    <property type="taxonomic scope" value="Bacteria"/>
</dbReference>
<evidence type="ECO:0000256" key="6">
    <source>
        <dbReference type="ARBA" id="ARBA00018464"/>
    </source>
</evidence>
<dbReference type="SUPFAM" id="SSF51366">
    <property type="entry name" value="Ribulose-phoshate binding barrel"/>
    <property type="match status" value="1"/>
</dbReference>
<dbReference type="GO" id="GO:0005737">
    <property type="term" value="C:cytoplasm"/>
    <property type="evidence" value="ECO:0007669"/>
    <property type="project" value="UniProtKB-SubCell"/>
</dbReference>
<evidence type="ECO:0000256" key="7">
    <source>
        <dbReference type="ARBA" id="ARBA00022490"/>
    </source>
</evidence>
<sequence length="242" mass="26186">MIIFPAIDIREGRCVRLVQGKRENEIVYSSEPARVARSFQELGARWLHVVDLDGAFAGGPRNLEVIEEIAHSVEIPFQVGGGLRSLEDVEQVLAVGAARVVIGTKAVESPSFAQELLERFGPERIVLGLDARDGMVAVKGWVEVAKVKAVDLARSMKELGIVRAVYTDVTKDGLLQGPNFEATEEIARNSGLRIIASGGVSSLEDVEKLLTLEELGVEGVIIGKAIYDGTIDLRKALSLVEE</sequence>
<evidence type="ECO:0000256" key="1">
    <source>
        <dbReference type="ARBA" id="ARBA00000901"/>
    </source>
</evidence>
<evidence type="ECO:0000256" key="9">
    <source>
        <dbReference type="ARBA" id="ARBA00023102"/>
    </source>
</evidence>
<dbReference type="Gene3D" id="3.20.20.70">
    <property type="entry name" value="Aldolase class I"/>
    <property type="match status" value="1"/>
</dbReference>
<dbReference type="OrthoDB" id="9807749at2"/>
<dbReference type="Pfam" id="PF00977">
    <property type="entry name" value="His_biosynth"/>
    <property type="match status" value="1"/>
</dbReference>
<evidence type="ECO:0000256" key="4">
    <source>
        <dbReference type="ARBA" id="ARBA00009667"/>
    </source>
</evidence>
<evidence type="ECO:0000256" key="8">
    <source>
        <dbReference type="ARBA" id="ARBA00022605"/>
    </source>
</evidence>
<keyword evidence="16" id="KW-1185">Reference proteome</keyword>
<dbReference type="RefSeq" id="WP_013174801.1">
    <property type="nucleotide sequence ID" value="NC_014220.1"/>
</dbReference>
<comment type="pathway">
    <text evidence="3 12 14">Amino-acid biosynthesis; L-histidine biosynthesis; L-histidine from 5-phospho-alpha-D-ribose 1-diphosphate: step 4/9.</text>
</comment>
<dbReference type="EC" id="5.3.1.16" evidence="5 12"/>
<evidence type="ECO:0000256" key="14">
    <source>
        <dbReference type="RuleBase" id="RU003658"/>
    </source>
</evidence>
<dbReference type="InterPro" id="IPR006062">
    <property type="entry name" value="His_biosynth"/>
</dbReference>
<keyword evidence="8 12" id="KW-0028">Amino-acid biosynthesis</keyword>